<comment type="caution">
    <text evidence="1">The sequence shown here is derived from an EMBL/GenBank/DDBJ whole genome shotgun (WGS) entry which is preliminary data.</text>
</comment>
<dbReference type="GO" id="GO:0003676">
    <property type="term" value="F:nucleic acid binding"/>
    <property type="evidence" value="ECO:0007669"/>
    <property type="project" value="InterPro"/>
</dbReference>
<evidence type="ECO:0000313" key="1">
    <source>
        <dbReference type="EMBL" id="KAF4087043.1"/>
    </source>
</evidence>
<reference evidence="1 2" key="1">
    <citation type="submission" date="2020-02" db="EMBL/GenBank/DDBJ databases">
        <title>A chromosome-scale genome assembly of the black bullhead catfish (Ameiurus melas).</title>
        <authorList>
            <person name="Wen M."/>
            <person name="Zham M."/>
            <person name="Cabau C."/>
            <person name="Klopp C."/>
            <person name="Donnadieu C."/>
            <person name="Roques C."/>
            <person name="Bouchez O."/>
            <person name="Lampietro C."/>
            <person name="Jouanno E."/>
            <person name="Herpin A."/>
            <person name="Louis A."/>
            <person name="Berthelot C."/>
            <person name="Parey E."/>
            <person name="Roest-Crollius H."/>
            <person name="Braasch I."/>
            <person name="Postlethwait J."/>
            <person name="Robinson-Rechavi M."/>
            <person name="Echchiki A."/>
            <person name="Begum T."/>
            <person name="Montfort J."/>
            <person name="Schartl M."/>
            <person name="Bobe J."/>
            <person name="Guiguen Y."/>
        </authorList>
    </citation>
    <scope>NUCLEOTIDE SEQUENCE [LARGE SCALE GENOMIC DNA]</scope>
    <source>
        <strain evidence="1">M_S1</strain>
        <tissue evidence="1">Blood</tissue>
    </source>
</reference>
<dbReference type="InterPro" id="IPR036397">
    <property type="entry name" value="RNaseH_sf"/>
</dbReference>
<dbReference type="Gene3D" id="3.30.420.10">
    <property type="entry name" value="Ribonuclease H-like superfamily/Ribonuclease H"/>
    <property type="match status" value="1"/>
</dbReference>
<organism evidence="1 2">
    <name type="scientific">Ameiurus melas</name>
    <name type="common">Black bullhead</name>
    <name type="synonym">Silurus melas</name>
    <dbReference type="NCBI Taxonomy" id="219545"/>
    <lineage>
        <taxon>Eukaryota</taxon>
        <taxon>Metazoa</taxon>
        <taxon>Chordata</taxon>
        <taxon>Craniata</taxon>
        <taxon>Vertebrata</taxon>
        <taxon>Euteleostomi</taxon>
        <taxon>Actinopterygii</taxon>
        <taxon>Neopterygii</taxon>
        <taxon>Teleostei</taxon>
        <taxon>Ostariophysi</taxon>
        <taxon>Siluriformes</taxon>
        <taxon>Ictaluridae</taxon>
        <taxon>Ameiurus</taxon>
    </lineage>
</organism>
<evidence type="ECO:0000313" key="2">
    <source>
        <dbReference type="Proteomes" id="UP000593565"/>
    </source>
</evidence>
<protein>
    <submittedName>
        <fullName evidence="1">Uncharacterized protein</fullName>
    </submittedName>
</protein>
<gene>
    <name evidence="1" type="ORF">AMELA_G00091200</name>
</gene>
<name>A0A7J6AVX7_AMEME</name>
<dbReference type="AlphaFoldDB" id="A0A7J6AVX7"/>
<sequence>MDFQWKRRRRLANKEVNAKRSNWVSFSLYTRCDPELADALVEQWSNISQQELTNLVQSMRMRCSVVLKAAGGHQILTVLFRDSLFYFCSSNVSETCSVYVSVVESFLS</sequence>
<dbReference type="Proteomes" id="UP000593565">
    <property type="component" value="Unassembled WGS sequence"/>
</dbReference>
<keyword evidence="2" id="KW-1185">Reference proteome</keyword>
<accession>A0A7J6AVX7</accession>
<proteinExistence type="predicted"/>
<dbReference type="EMBL" id="JAAGNN010000007">
    <property type="protein sequence ID" value="KAF4087043.1"/>
    <property type="molecule type" value="Genomic_DNA"/>
</dbReference>